<dbReference type="Proteomes" id="UP001165063">
    <property type="component" value="Unassembled WGS sequence"/>
</dbReference>
<dbReference type="PROSITE" id="PS50984">
    <property type="entry name" value="TRUD"/>
    <property type="match status" value="1"/>
</dbReference>
<feature type="compositionally biased region" description="Basic and acidic residues" evidence="3">
    <location>
        <begin position="493"/>
        <end position="506"/>
    </location>
</feature>
<evidence type="ECO:0000313" key="6">
    <source>
        <dbReference type="Proteomes" id="UP001165063"/>
    </source>
</evidence>
<evidence type="ECO:0000259" key="4">
    <source>
        <dbReference type="PROSITE" id="PS50984"/>
    </source>
</evidence>
<dbReference type="OrthoDB" id="447290at2759"/>
<keyword evidence="2" id="KW-0413">Isomerase</keyword>
<reference evidence="5" key="1">
    <citation type="submission" date="2023-04" db="EMBL/GenBank/DDBJ databases">
        <title>Ambrosiozyma monospora NBRC 1965.</title>
        <authorList>
            <person name="Ichikawa N."/>
            <person name="Sato H."/>
            <person name="Tonouchi N."/>
        </authorList>
    </citation>
    <scope>NUCLEOTIDE SEQUENCE</scope>
    <source>
        <strain evidence="5">NBRC 1965</strain>
    </source>
</reference>
<dbReference type="InterPro" id="IPR020103">
    <property type="entry name" value="PsdUridine_synth_cat_dom_sf"/>
</dbReference>
<dbReference type="PANTHER" id="PTHR13326">
    <property type="entry name" value="TRNA PSEUDOURIDINE SYNTHASE D"/>
    <property type="match status" value="1"/>
</dbReference>
<feature type="region of interest" description="Disordered" evidence="3">
    <location>
        <begin position="209"/>
        <end position="239"/>
    </location>
</feature>
<dbReference type="InterPro" id="IPR001656">
    <property type="entry name" value="PsdUridine_synth_TruD"/>
</dbReference>
<comment type="caution">
    <text evidence="5">The sequence shown here is derived from an EMBL/GenBank/DDBJ whole genome shotgun (WGS) entry which is preliminary data.</text>
</comment>
<evidence type="ECO:0000256" key="2">
    <source>
        <dbReference type="ARBA" id="ARBA00023235"/>
    </source>
</evidence>
<dbReference type="PANTHER" id="PTHR13326:SF21">
    <property type="entry name" value="PSEUDOURIDYLATE SYNTHASE PUS7L"/>
    <property type="match status" value="1"/>
</dbReference>
<sequence>MTEETNELKRPQEVTEQVSEDRPAKKVKTETENAIIISTTQASPSAPVEIKTEPIGNTEKDVGITEFIYNGPGRITGCLKQRYTDFMVNEIDKNGNVIHLNDLGIPVKPKTEEEIQKEKELQKKREEERKAEEQKVFELSDEHRAGIVEFFGEDDTKKVVELLNSGSSFETQKSFDDKEERTKIHKLLREAFKGKLDTITTADNKFQIGLSTRSNTRRRRRDRNQDSDGNAASPLNHNLGNPKKFVHFTIYKENKETMEIANVLAKFLKVPVKWIKYAGTKDRRGVTVQRASVERLTVERLNTMNKALKGCKIGGFEYSNVPVNLGDLQGNEFVITIKDVNVVDPQPGVSLEDAIKPILESLSSKGFINYFGMQSEQDLVIPGSIEARKIWKETKDPAAALKKMPRKCSAEFSILSRLDRAEKGEDGEFSSNAYFNALMGIPRNLRILYGHAYQSYVWNVVASRRMQMFGLNVVAGDLVLVKNKKNLAELNAKEEAEKEQAIKNSEDPDTDDFKEDVKEDTFSRARPITAEEVSAKKFDILDVVLPTPGFDVLYPENEALKNLYVEVMGKDNLDPFKMSRKVKEFSLAGSYRNVVARLENLEYHIRKYENVNEPLVRPEFELLQYKKRLIKRGEDLSSVKQILDGTPDGSKTAVIIKMQLQPSTYATMALRELIVGDTSRYGDVVSLRTQPKVEQK</sequence>
<dbReference type="Gene3D" id="3.30.2350.20">
    <property type="entry name" value="TruD, catalytic domain"/>
    <property type="match status" value="2"/>
</dbReference>
<dbReference type="InterPro" id="IPR011760">
    <property type="entry name" value="PsdUridine_synth_TruD_insert"/>
</dbReference>
<protein>
    <submittedName>
        <fullName evidence="5">Unnamed protein product</fullName>
    </submittedName>
</protein>
<dbReference type="AlphaFoldDB" id="A0A9W7DKQ3"/>
<dbReference type="Pfam" id="PF01142">
    <property type="entry name" value="TruD"/>
    <property type="match status" value="2"/>
</dbReference>
<dbReference type="EMBL" id="BSXU01002393">
    <property type="protein sequence ID" value="GMG37113.1"/>
    <property type="molecule type" value="Genomic_DNA"/>
</dbReference>
<keyword evidence="6" id="KW-1185">Reference proteome</keyword>
<dbReference type="CDD" id="cd02576">
    <property type="entry name" value="PseudoU_synth_ScPUS7"/>
    <property type="match status" value="1"/>
</dbReference>
<evidence type="ECO:0000313" key="5">
    <source>
        <dbReference type="EMBL" id="GMG37113.1"/>
    </source>
</evidence>
<dbReference type="PIRSF" id="PIRSF037016">
    <property type="entry name" value="Pseudouridin_synth_euk_prd"/>
    <property type="match status" value="1"/>
</dbReference>
<gene>
    <name evidence="5" type="ORF">Amon01_000475700</name>
</gene>
<feature type="region of interest" description="Disordered" evidence="3">
    <location>
        <begin position="111"/>
        <end position="130"/>
    </location>
</feature>
<feature type="domain" description="TRUD" evidence="4">
    <location>
        <begin position="366"/>
        <end position="597"/>
    </location>
</feature>
<dbReference type="GO" id="GO:0005634">
    <property type="term" value="C:nucleus"/>
    <property type="evidence" value="ECO:0007669"/>
    <property type="project" value="TreeGrafter"/>
</dbReference>
<feature type="region of interest" description="Disordered" evidence="3">
    <location>
        <begin position="1"/>
        <end position="29"/>
    </location>
</feature>
<dbReference type="SUPFAM" id="SSF55120">
    <property type="entry name" value="Pseudouridine synthase"/>
    <property type="match status" value="1"/>
</dbReference>
<accession>A0A9W7DKQ3</accession>
<name>A0A9W7DKQ3_AMBMO</name>
<dbReference type="GO" id="GO:0001522">
    <property type="term" value="P:pseudouridine synthesis"/>
    <property type="evidence" value="ECO:0007669"/>
    <property type="project" value="InterPro"/>
</dbReference>
<dbReference type="InterPro" id="IPR042214">
    <property type="entry name" value="TruD_catalytic"/>
</dbReference>
<dbReference type="GO" id="GO:0003723">
    <property type="term" value="F:RNA binding"/>
    <property type="evidence" value="ECO:0007669"/>
    <property type="project" value="InterPro"/>
</dbReference>
<proteinExistence type="inferred from homology"/>
<dbReference type="GO" id="GO:0009982">
    <property type="term" value="F:pseudouridine synthase activity"/>
    <property type="evidence" value="ECO:0007669"/>
    <property type="project" value="InterPro"/>
</dbReference>
<feature type="region of interest" description="Disordered" evidence="3">
    <location>
        <begin position="493"/>
        <end position="518"/>
    </location>
</feature>
<evidence type="ECO:0000256" key="3">
    <source>
        <dbReference type="SAM" id="MobiDB-lite"/>
    </source>
</evidence>
<evidence type="ECO:0000256" key="1">
    <source>
        <dbReference type="ARBA" id="ARBA00007953"/>
    </source>
</evidence>
<organism evidence="5 6">
    <name type="scientific">Ambrosiozyma monospora</name>
    <name type="common">Yeast</name>
    <name type="synonym">Endomycopsis monosporus</name>
    <dbReference type="NCBI Taxonomy" id="43982"/>
    <lineage>
        <taxon>Eukaryota</taxon>
        <taxon>Fungi</taxon>
        <taxon>Dikarya</taxon>
        <taxon>Ascomycota</taxon>
        <taxon>Saccharomycotina</taxon>
        <taxon>Pichiomycetes</taxon>
        <taxon>Pichiales</taxon>
        <taxon>Pichiaceae</taxon>
        <taxon>Ambrosiozyma</taxon>
    </lineage>
</organism>
<comment type="similarity">
    <text evidence="1">Belongs to the pseudouridine synthase TruD family.</text>
</comment>